<evidence type="ECO:0008006" key="3">
    <source>
        <dbReference type="Google" id="ProtNLM"/>
    </source>
</evidence>
<dbReference type="SUPFAM" id="SSF56524">
    <property type="entry name" value="Oxidoreductase molybdopterin-binding domain"/>
    <property type="match status" value="1"/>
</dbReference>
<dbReference type="Proteomes" id="UP000244912">
    <property type="component" value="Unassembled WGS sequence"/>
</dbReference>
<accession>A0A2R8C1R5</accession>
<dbReference type="InterPro" id="IPR036374">
    <property type="entry name" value="OxRdtase_Mopterin-bd_sf"/>
</dbReference>
<sequence length="166" mass="18054">MRTIIFSITVLLGFATLVSATELPLPKGPVILKISGDIKHTNIDGAAHFDLPMMEALAGRQTVIETPWYSGTIFFDGPLISAILEAVGAGGDTLRVVALNDYAAEIPRSDVENYPVILATRIDGEVISVRDKGPAFVIYPFDIAPELYNEMIFSRSVWQVGAIEVF</sequence>
<proteinExistence type="predicted"/>
<protein>
    <recommendedName>
        <fullName evidence="3">Oxidoreductase molybdopterin-binding domain-containing protein</fullName>
    </recommendedName>
</protein>
<dbReference type="EMBL" id="ONZF01000018">
    <property type="protein sequence ID" value="SPJ26343.1"/>
    <property type="molecule type" value="Genomic_DNA"/>
</dbReference>
<reference evidence="1 2" key="1">
    <citation type="submission" date="2018-03" db="EMBL/GenBank/DDBJ databases">
        <authorList>
            <person name="Keele B.F."/>
        </authorList>
    </citation>
    <scope>NUCLEOTIDE SEQUENCE [LARGE SCALE GENOMIC DNA]</scope>
    <source>
        <strain evidence="1 2">CECT 8504</strain>
    </source>
</reference>
<dbReference type="AlphaFoldDB" id="A0A2R8C1R5"/>
<evidence type="ECO:0000313" key="2">
    <source>
        <dbReference type="Proteomes" id="UP000244912"/>
    </source>
</evidence>
<dbReference type="OrthoDB" id="9798763at2"/>
<evidence type="ECO:0000313" key="1">
    <source>
        <dbReference type="EMBL" id="SPJ26343.1"/>
    </source>
</evidence>
<organism evidence="1 2">
    <name type="scientific">Palleronia abyssalis</name>
    <dbReference type="NCBI Taxonomy" id="1501240"/>
    <lineage>
        <taxon>Bacteria</taxon>
        <taxon>Pseudomonadati</taxon>
        <taxon>Pseudomonadota</taxon>
        <taxon>Alphaproteobacteria</taxon>
        <taxon>Rhodobacterales</taxon>
        <taxon>Roseobacteraceae</taxon>
        <taxon>Palleronia</taxon>
    </lineage>
</organism>
<gene>
    <name evidence="1" type="ORF">PAA8504_04201</name>
</gene>
<keyword evidence="2" id="KW-1185">Reference proteome</keyword>
<name>A0A2R8C1R5_9RHOB</name>